<evidence type="ECO:0000313" key="2">
    <source>
        <dbReference type="Proteomes" id="UP001428341"/>
    </source>
</evidence>
<accession>A0AAP0QTS9</accession>
<proteinExistence type="predicted"/>
<comment type="caution">
    <text evidence="1">The sequence shown here is derived from an EMBL/GenBank/DDBJ whole genome shotgun (WGS) entry which is preliminary data.</text>
</comment>
<sequence>MLSLERPSALWGDFLGGDLAVSAFADLSFDLPLRWFREKGIHGHLFACAGNVAKLIENEYLNFSLPKFLESNRSSAGAGIVFPTNLFRLEDLSSFGLTSDLWQPLEFDTKPINFSPELVLCVKENLLTIVTLVLKALGSCEIVSIASALYLSLSSVM</sequence>
<evidence type="ECO:0000313" key="1">
    <source>
        <dbReference type="EMBL" id="KAK9214770.1"/>
    </source>
</evidence>
<reference evidence="1 2" key="1">
    <citation type="submission" date="2024-05" db="EMBL/GenBank/DDBJ databases">
        <title>Haplotype-resolved chromosome-level genome assembly of Huyou (Citrus changshanensis).</title>
        <authorList>
            <person name="Miao C."/>
            <person name="Chen W."/>
            <person name="Wu Y."/>
            <person name="Wang L."/>
            <person name="Zhao S."/>
            <person name="Grierson D."/>
            <person name="Xu C."/>
            <person name="Chen K."/>
        </authorList>
    </citation>
    <scope>NUCLEOTIDE SEQUENCE [LARGE SCALE GENOMIC DNA]</scope>
    <source>
        <strain evidence="1">01-14</strain>
        <tissue evidence="1">Leaf</tissue>
    </source>
</reference>
<gene>
    <name evidence="1" type="ORF">WN944_006769</name>
</gene>
<dbReference type="Proteomes" id="UP001428341">
    <property type="component" value="Unassembled WGS sequence"/>
</dbReference>
<name>A0AAP0QTS9_9ROSI</name>
<organism evidence="1 2">
    <name type="scientific">Citrus x changshan-huyou</name>
    <dbReference type="NCBI Taxonomy" id="2935761"/>
    <lineage>
        <taxon>Eukaryota</taxon>
        <taxon>Viridiplantae</taxon>
        <taxon>Streptophyta</taxon>
        <taxon>Embryophyta</taxon>
        <taxon>Tracheophyta</taxon>
        <taxon>Spermatophyta</taxon>
        <taxon>Magnoliopsida</taxon>
        <taxon>eudicotyledons</taxon>
        <taxon>Gunneridae</taxon>
        <taxon>Pentapetalae</taxon>
        <taxon>rosids</taxon>
        <taxon>malvids</taxon>
        <taxon>Sapindales</taxon>
        <taxon>Rutaceae</taxon>
        <taxon>Aurantioideae</taxon>
        <taxon>Citrus</taxon>
    </lineage>
</organism>
<dbReference type="Gene3D" id="2.40.160.50">
    <property type="entry name" value="membrane protein fhac: a member of the omp85/tpsb transporter family"/>
    <property type="match status" value="1"/>
</dbReference>
<keyword evidence="2" id="KW-1185">Reference proteome</keyword>
<dbReference type="EMBL" id="JBCGBO010000003">
    <property type="protein sequence ID" value="KAK9214770.1"/>
    <property type="molecule type" value="Genomic_DNA"/>
</dbReference>
<dbReference type="AlphaFoldDB" id="A0AAP0QTS9"/>
<protein>
    <submittedName>
        <fullName evidence="1">Uncharacterized protein</fullName>
    </submittedName>
</protein>